<sequence length="232" mass="27945">MSYKEHNKTKDFDRKSMYKDYLYSMQKELECTIENDCSFLLLHDEFLMDYTKKLTEQHNHKELASLYELIGMHYKNTNNLFFDNYIISNYMAINLLNVSCYYYYVMKNDYYKILAQLVVYSQEKSIKQYENIDNGMATEYAMNVELLGDIFLLSDQEKSDIYYSKAKELFSKIDECDQYSCYNEFWCDYSFMETRIALKACFGIDINFEALGIKRIQQKKEIYDLIHNEKIL</sequence>
<dbReference type="Proteomes" id="UP001144256">
    <property type="component" value="Unassembled WGS sequence"/>
</dbReference>
<gene>
    <name evidence="1" type="ORF">SH1V18_16660</name>
</gene>
<accession>A0A9W5YB02</accession>
<reference evidence="1" key="1">
    <citation type="submission" date="2022-06" db="EMBL/GenBank/DDBJ databases">
        <title>Vallitalea longa sp. nov., an anaerobic bacterium isolated from marine sediment.</title>
        <authorList>
            <person name="Hirano S."/>
            <person name="Terahara T."/>
            <person name="Mori K."/>
            <person name="Hamada M."/>
            <person name="Matsumoto R."/>
            <person name="Kobayashi T."/>
        </authorList>
    </citation>
    <scope>NUCLEOTIDE SEQUENCE</scope>
    <source>
        <strain evidence="1">SH18-1</strain>
    </source>
</reference>
<dbReference type="RefSeq" id="WP_281814480.1">
    <property type="nucleotide sequence ID" value="NZ_BRLB01000003.1"/>
</dbReference>
<keyword evidence="2" id="KW-1185">Reference proteome</keyword>
<proteinExistence type="predicted"/>
<dbReference type="AlphaFoldDB" id="A0A9W5YB02"/>
<name>A0A9W5YB02_9FIRM</name>
<evidence type="ECO:0000313" key="1">
    <source>
        <dbReference type="EMBL" id="GKX29186.1"/>
    </source>
</evidence>
<protein>
    <submittedName>
        <fullName evidence="1">Uncharacterized protein</fullName>
    </submittedName>
</protein>
<evidence type="ECO:0000313" key="2">
    <source>
        <dbReference type="Proteomes" id="UP001144256"/>
    </source>
</evidence>
<organism evidence="1 2">
    <name type="scientific">Vallitalea longa</name>
    <dbReference type="NCBI Taxonomy" id="2936439"/>
    <lineage>
        <taxon>Bacteria</taxon>
        <taxon>Bacillati</taxon>
        <taxon>Bacillota</taxon>
        <taxon>Clostridia</taxon>
        <taxon>Lachnospirales</taxon>
        <taxon>Vallitaleaceae</taxon>
        <taxon>Vallitalea</taxon>
    </lineage>
</organism>
<dbReference type="EMBL" id="BRLB01000003">
    <property type="protein sequence ID" value="GKX29186.1"/>
    <property type="molecule type" value="Genomic_DNA"/>
</dbReference>
<comment type="caution">
    <text evidence="1">The sequence shown here is derived from an EMBL/GenBank/DDBJ whole genome shotgun (WGS) entry which is preliminary data.</text>
</comment>